<keyword evidence="15" id="KW-1185">Reference proteome</keyword>
<dbReference type="Pfam" id="PF00999">
    <property type="entry name" value="Na_H_Exchanger"/>
    <property type="match status" value="1"/>
</dbReference>
<feature type="transmembrane region" description="Helical" evidence="11">
    <location>
        <begin position="511"/>
        <end position="535"/>
    </location>
</feature>
<evidence type="ECO:0000256" key="2">
    <source>
        <dbReference type="ARBA" id="ARBA00022448"/>
    </source>
</evidence>
<dbReference type="Gene3D" id="1.20.1530.20">
    <property type="match status" value="1"/>
</dbReference>
<evidence type="ECO:0000256" key="1">
    <source>
        <dbReference type="ARBA" id="ARBA00004141"/>
    </source>
</evidence>
<feature type="signal peptide" evidence="12">
    <location>
        <begin position="1"/>
        <end position="22"/>
    </location>
</feature>
<keyword evidence="4 11" id="KW-0812">Transmembrane</keyword>
<evidence type="ECO:0000256" key="4">
    <source>
        <dbReference type="ARBA" id="ARBA00022692"/>
    </source>
</evidence>
<evidence type="ECO:0000259" key="13">
    <source>
        <dbReference type="Pfam" id="PF00999"/>
    </source>
</evidence>
<name>A0ABN9URP4_9DINO</name>
<dbReference type="InterPro" id="IPR006153">
    <property type="entry name" value="Cation/H_exchanger_TM"/>
</dbReference>
<organism evidence="14 15">
    <name type="scientific">Prorocentrum cordatum</name>
    <dbReference type="NCBI Taxonomy" id="2364126"/>
    <lineage>
        <taxon>Eukaryota</taxon>
        <taxon>Sar</taxon>
        <taxon>Alveolata</taxon>
        <taxon>Dinophyceae</taxon>
        <taxon>Prorocentrales</taxon>
        <taxon>Prorocentraceae</taxon>
        <taxon>Prorocentrum</taxon>
    </lineage>
</organism>
<evidence type="ECO:0000256" key="3">
    <source>
        <dbReference type="ARBA" id="ARBA00022449"/>
    </source>
</evidence>
<keyword evidence="5 11" id="KW-1133">Transmembrane helix</keyword>
<feature type="transmembrane region" description="Helical" evidence="11">
    <location>
        <begin position="592"/>
        <end position="625"/>
    </location>
</feature>
<reference evidence="14" key="1">
    <citation type="submission" date="2023-10" db="EMBL/GenBank/DDBJ databases">
        <authorList>
            <person name="Chen Y."/>
            <person name="Shah S."/>
            <person name="Dougan E. K."/>
            <person name="Thang M."/>
            <person name="Chan C."/>
        </authorList>
    </citation>
    <scope>NUCLEOTIDE SEQUENCE [LARGE SCALE GENOMIC DNA]</scope>
</reference>
<keyword evidence="6" id="KW-0915">Sodium</keyword>
<proteinExistence type="predicted"/>
<evidence type="ECO:0000256" key="9">
    <source>
        <dbReference type="ARBA" id="ARBA00023201"/>
    </source>
</evidence>
<evidence type="ECO:0000256" key="5">
    <source>
        <dbReference type="ARBA" id="ARBA00022989"/>
    </source>
</evidence>
<dbReference type="EMBL" id="CAUYUJ010016103">
    <property type="protein sequence ID" value="CAK0861873.1"/>
    <property type="molecule type" value="Genomic_DNA"/>
</dbReference>
<feature type="transmembrane region" description="Helical" evidence="11">
    <location>
        <begin position="541"/>
        <end position="563"/>
    </location>
</feature>
<keyword evidence="7" id="KW-0406">Ion transport</keyword>
<dbReference type="PANTHER" id="PTHR43562:SF3">
    <property type="entry name" value="SODIUM ION_PROTON EXCHANGER (EUROFUNG)"/>
    <property type="match status" value="1"/>
</dbReference>
<feature type="transmembrane region" description="Helical" evidence="11">
    <location>
        <begin position="645"/>
        <end position="665"/>
    </location>
</feature>
<feature type="transmembrane region" description="Helical" evidence="11">
    <location>
        <begin position="403"/>
        <end position="423"/>
    </location>
</feature>
<keyword evidence="9" id="KW-0739">Sodium transport</keyword>
<dbReference type="Proteomes" id="UP001189429">
    <property type="component" value="Unassembled WGS sequence"/>
</dbReference>
<feature type="transmembrane region" description="Helical" evidence="11">
    <location>
        <begin position="672"/>
        <end position="695"/>
    </location>
</feature>
<evidence type="ECO:0000256" key="11">
    <source>
        <dbReference type="SAM" id="Phobius"/>
    </source>
</evidence>
<evidence type="ECO:0000256" key="10">
    <source>
        <dbReference type="SAM" id="MobiDB-lite"/>
    </source>
</evidence>
<comment type="subcellular location">
    <subcellularLocation>
        <location evidence="1">Membrane</location>
        <topology evidence="1">Multi-pass membrane protein</topology>
    </subcellularLocation>
</comment>
<feature type="region of interest" description="Disordered" evidence="10">
    <location>
        <begin position="768"/>
        <end position="787"/>
    </location>
</feature>
<sequence length="888" mass="95197">MGGDSAFMSMLRIAGFLTAAWSATKISKIIVIGGSPLSSIVLEITTGVVLGPEILGLIPPAYSLCEAKRYIDCTEPPGFAEGYGTLTDDLQYGIEEGYCDPHDYVHSEHAGTVGVSFTAVGVMYRKLAASGVPEADFAEALQAHAEAHYLSTAGHRRLEAAPDAHAGADGIEGPVTITLGDFMGHAHVDMVMACPDVDVCKSSLTHAIEDGSFQASFKGVIEDLSFIGYLADVSSIEVMGVSANWMPGVFTPLFMNTTTPEIRTGFIASNASGLYYQAGATRHYVDNSSTRPWDGDGYLESCYTDPTFLTDEEMLVLPVGENWYGCAFISGSRRLLAEEGEDLLADGMLAEVTGAAQGARSWKPSSDPAAPAPRRLSGGGSYDSFGECLTKECDAHRSSECQLYPDVFTLIGHTGVAMMIFESGMHFDFGMARQVGPWACVVACLGTFLPLITGMLLAMAYGFPASPAGLTAGTSLAPTSVGISLRLLGEAGVLALPFGQTIMTAAFVDDILSLVIFNIVFAIAAGDVTFMATFFPSLMGVLFMVVAVVMAVTVWPWALKNFLLPGAEWFKRKIDPPDPEDPPKISEKDQGLFIIMMAMLIVYALITFLCGTHLWGCFIAGMSYACLDEEPGHAHHVWVKQTKRITSWMIRIFFSCTVAFSIPVAELLDPKAFLFGSIMGIGPCILTKVSCAFFMGPPKFVIGWAMVGRAEFAYLIAQMGKAGGMIDDALFSILIWALLWATIFAPLIFRLVLTKFIAEQGIVVDSPKVKKDGHHGHSEPRDQGFLRDEEALQPSEVVAGSHRQEHDSTSAKVGSGFMASEPQGHGGQQVASNERTWEESAIVPSSGKTAEELPPCPTVGRSSVDKVGTPEGGRGFLCCIFFKKVTMV</sequence>
<comment type="caution">
    <text evidence="14">The sequence shown here is derived from an EMBL/GenBank/DDBJ whole genome shotgun (WGS) entry which is preliminary data.</text>
</comment>
<evidence type="ECO:0000256" key="7">
    <source>
        <dbReference type="ARBA" id="ARBA00023065"/>
    </source>
</evidence>
<feature type="transmembrane region" description="Helical" evidence="11">
    <location>
        <begin position="729"/>
        <end position="749"/>
    </location>
</feature>
<feature type="transmembrane region" description="Helical" evidence="11">
    <location>
        <begin position="701"/>
        <end position="717"/>
    </location>
</feature>
<keyword evidence="3" id="KW-0050">Antiport</keyword>
<dbReference type="PANTHER" id="PTHR43562">
    <property type="entry name" value="NAPA-TYPE SODIUM/HYDROGEN ANTIPORTER"/>
    <property type="match status" value="1"/>
</dbReference>
<accession>A0ABN9URP4</accession>
<protein>
    <recommendedName>
        <fullName evidence="13">Cation/H+ exchanger transmembrane domain-containing protein</fullName>
    </recommendedName>
</protein>
<evidence type="ECO:0000256" key="12">
    <source>
        <dbReference type="SAM" id="SignalP"/>
    </source>
</evidence>
<feature type="domain" description="Cation/H+ exchanger transmembrane" evidence="13">
    <location>
        <begin position="406"/>
        <end position="754"/>
    </location>
</feature>
<feature type="transmembrane region" description="Helical" evidence="11">
    <location>
        <begin position="435"/>
        <end position="461"/>
    </location>
</feature>
<keyword evidence="2" id="KW-0813">Transport</keyword>
<feature type="region of interest" description="Disordered" evidence="10">
    <location>
        <begin position="842"/>
        <end position="861"/>
    </location>
</feature>
<evidence type="ECO:0000256" key="6">
    <source>
        <dbReference type="ARBA" id="ARBA00023053"/>
    </source>
</evidence>
<feature type="chain" id="PRO_5046067264" description="Cation/H+ exchanger transmembrane domain-containing protein" evidence="12">
    <location>
        <begin position="23"/>
        <end position="888"/>
    </location>
</feature>
<dbReference type="InterPro" id="IPR038770">
    <property type="entry name" value="Na+/solute_symporter_sf"/>
</dbReference>
<gene>
    <name evidence="14" type="ORF">PCOR1329_LOCUS50427</name>
</gene>
<evidence type="ECO:0000313" key="14">
    <source>
        <dbReference type="EMBL" id="CAK0861873.1"/>
    </source>
</evidence>
<evidence type="ECO:0000256" key="8">
    <source>
        <dbReference type="ARBA" id="ARBA00023136"/>
    </source>
</evidence>
<evidence type="ECO:0000313" key="15">
    <source>
        <dbReference type="Proteomes" id="UP001189429"/>
    </source>
</evidence>
<keyword evidence="12" id="KW-0732">Signal</keyword>
<keyword evidence="8 11" id="KW-0472">Membrane</keyword>